<sequence length="108" mass="12280">MHPQSEQEIQNAVRVALSSRGHKVFRANVGKVRLPNGRWFETGLPKGFPDLFGYRKTDGKTFFIEMKNAKGKRRPEQIQFGNMMTSQPVLYGVARSVDDAIKIVEETL</sequence>
<keyword evidence="6" id="KW-1185">Reference proteome</keyword>
<keyword evidence="3" id="KW-0378">Hydrolase</keyword>
<dbReference type="KEGG" id="wco:G7084_00160"/>
<dbReference type="GO" id="GO:0003676">
    <property type="term" value="F:nucleic acid binding"/>
    <property type="evidence" value="ECO:0007669"/>
    <property type="project" value="InterPro"/>
</dbReference>
<evidence type="ECO:0000259" key="4">
    <source>
        <dbReference type="SMART" id="SM00990"/>
    </source>
</evidence>
<evidence type="ECO:0000256" key="1">
    <source>
        <dbReference type="ARBA" id="ARBA00001946"/>
    </source>
</evidence>
<dbReference type="Pfam" id="PF08774">
    <property type="entry name" value="VRR_NUC"/>
    <property type="match status" value="1"/>
</dbReference>
<accession>A0A6G8AYB6</accession>
<dbReference type="SMART" id="SM00990">
    <property type="entry name" value="VRR_NUC"/>
    <property type="match status" value="1"/>
</dbReference>
<dbReference type="InterPro" id="IPR011856">
    <property type="entry name" value="tRNA_endonuc-like_dom_sf"/>
</dbReference>
<dbReference type="InterPro" id="IPR014883">
    <property type="entry name" value="VRR_NUC"/>
</dbReference>
<dbReference type="GO" id="GO:0004518">
    <property type="term" value="F:nuclease activity"/>
    <property type="evidence" value="ECO:0007669"/>
    <property type="project" value="UniProtKB-KW"/>
</dbReference>
<evidence type="ECO:0000313" key="6">
    <source>
        <dbReference type="Proteomes" id="UP000500741"/>
    </source>
</evidence>
<dbReference type="GO" id="GO:0016788">
    <property type="term" value="F:hydrolase activity, acting on ester bonds"/>
    <property type="evidence" value="ECO:0007669"/>
    <property type="project" value="InterPro"/>
</dbReference>
<dbReference type="EMBL" id="CP049888">
    <property type="protein sequence ID" value="QIL49873.1"/>
    <property type="molecule type" value="Genomic_DNA"/>
</dbReference>
<evidence type="ECO:0000256" key="2">
    <source>
        <dbReference type="ARBA" id="ARBA00022722"/>
    </source>
</evidence>
<keyword evidence="2" id="KW-0540">Nuclease</keyword>
<proteinExistence type="predicted"/>
<evidence type="ECO:0000313" key="5">
    <source>
        <dbReference type="EMBL" id="QIL49873.1"/>
    </source>
</evidence>
<organism evidence="5 6">
    <name type="scientific">Weissella coleopterorum</name>
    <dbReference type="NCBI Taxonomy" id="2714949"/>
    <lineage>
        <taxon>Bacteria</taxon>
        <taxon>Bacillati</taxon>
        <taxon>Bacillota</taxon>
        <taxon>Bacilli</taxon>
        <taxon>Lactobacillales</taxon>
        <taxon>Lactobacillaceae</taxon>
        <taxon>Weissella</taxon>
    </lineage>
</organism>
<name>A0A6G8AYB6_9LACO</name>
<dbReference type="RefSeq" id="WP_166008926.1">
    <property type="nucleotide sequence ID" value="NZ_CP049888.1"/>
</dbReference>
<gene>
    <name evidence="5" type="ORF">G7084_00160</name>
</gene>
<protein>
    <submittedName>
        <fullName evidence="5">VRR-NUC domain-containing protein</fullName>
    </submittedName>
</protein>
<feature type="domain" description="VRR-NUC" evidence="4">
    <location>
        <begin position="4"/>
        <end position="98"/>
    </location>
</feature>
<comment type="cofactor">
    <cofactor evidence="1">
        <name>Mg(2+)</name>
        <dbReference type="ChEBI" id="CHEBI:18420"/>
    </cofactor>
</comment>
<dbReference type="AlphaFoldDB" id="A0A6G8AYB6"/>
<evidence type="ECO:0000256" key="3">
    <source>
        <dbReference type="ARBA" id="ARBA00022801"/>
    </source>
</evidence>
<dbReference type="Gene3D" id="3.40.1350.10">
    <property type="match status" value="1"/>
</dbReference>
<dbReference type="Proteomes" id="UP000500741">
    <property type="component" value="Chromosome"/>
</dbReference>
<reference evidence="5 6" key="1">
    <citation type="submission" date="2020-03" db="EMBL/GenBank/DDBJ databases">
        <title>Weissella sp. nov., isolated from Cybister lewisianus.</title>
        <authorList>
            <person name="Hyun D.-W."/>
            <person name="Bae J.-W."/>
        </authorList>
    </citation>
    <scope>NUCLEOTIDE SEQUENCE [LARGE SCALE GENOMIC DNA]</scope>
    <source>
        <strain evidence="5 6">HDW19</strain>
    </source>
</reference>